<dbReference type="InterPro" id="IPR003754">
    <property type="entry name" value="4pyrrol_synth_uPrphyn_synth"/>
</dbReference>
<dbReference type="CDD" id="cd06578">
    <property type="entry name" value="HemD"/>
    <property type="match status" value="1"/>
</dbReference>
<reference evidence="3" key="1">
    <citation type="journal article" date="2019" name="Int. J. Syst. Evol. Microbiol.">
        <title>The Global Catalogue of Microorganisms (GCM) 10K type strain sequencing project: providing services to taxonomists for standard genome sequencing and annotation.</title>
        <authorList>
            <consortium name="The Broad Institute Genomics Platform"/>
            <consortium name="The Broad Institute Genome Sequencing Center for Infectious Disease"/>
            <person name="Wu L."/>
            <person name="Ma J."/>
        </authorList>
    </citation>
    <scope>NUCLEOTIDE SEQUENCE [LARGE SCALE GENOMIC DNA]</scope>
    <source>
        <strain evidence="3">CGMCC 1.15731</strain>
    </source>
</reference>
<name>A0ABV9H846_9HYPH</name>
<gene>
    <name evidence="2" type="ORF">ACFO1V_15210</name>
</gene>
<proteinExistence type="predicted"/>
<keyword evidence="3" id="KW-1185">Reference proteome</keyword>
<dbReference type="NCBIfam" id="NF006621">
    <property type="entry name" value="PRK09189.1"/>
    <property type="match status" value="1"/>
</dbReference>
<dbReference type="EMBL" id="JBHSEL010000126">
    <property type="protein sequence ID" value="MFC4626537.1"/>
    <property type="molecule type" value="Genomic_DNA"/>
</dbReference>
<keyword evidence="2" id="KW-0456">Lyase</keyword>
<accession>A0ABV9H846</accession>
<dbReference type="RefSeq" id="WP_374830694.1">
    <property type="nucleotide sequence ID" value="NZ_JBHEEZ010000005.1"/>
</dbReference>
<evidence type="ECO:0000313" key="3">
    <source>
        <dbReference type="Proteomes" id="UP001596042"/>
    </source>
</evidence>
<dbReference type="Pfam" id="PF02602">
    <property type="entry name" value="HEM4"/>
    <property type="match status" value="1"/>
</dbReference>
<dbReference type="SUPFAM" id="SSF69618">
    <property type="entry name" value="HemD-like"/>
    <property type="match status" value="1"/>
</dbReference>
<dbReference type="GO" id="GO:0004852">
    <property type="term" value="F:uroporphyrinogen-III synthase activity"/>
    <property type="evidence" value="ECO:0007669"/>
    <property type="project" value="UniProtKB-EC"/>
</dbReference>
<organism evidence="2 3">
    <name type="scientific">Daeguia caeni</name>
    <dbReference type="NCBI Taxonomy" id="439612"/>
    <lineage>
        <taxon>Bacteria</taxon>
        <taxon>Pseudomonadati</taxon>
        <taxon>Pseudomonadota</taxon>
        <taxon>Alphaproteobacteria</taxon>
        <taxon>Hyphomicrobiales</taxon>
        <taxon>Brucellaceae</taxon>
        <taxon>Daeguia</taxon>
    </lineage>
</organism>
<dbReference type="Proteomes" id="UP001596042">
    <property type="component" value="Unassembled WGS sequence"/>
</dbReference>
<comment type="caution">
    <text evidence="2">The sequence shown here is derived from an EMBL/GenBank/DDBJ whole genome shotgun (WGS) entry which is preliminary data.</text>
</comment>
<evidence type="ECO:0000259" key="1">
    <source>
        <dbReference type="Pfam" id="PF02602"/>
    </source>
</evidence>
<dbReference type="EC" id="4.2.1.75" evidence="2"/>
<protein>
    <submittedName>
        <fullName evidence="2">Uroporphyrinogen-III synthase</fullName>
        <ecNumber evidence="2">4.2.1.75</ecNumber>
    </submittedName>
</protein>
<dbReference type="Gene3D" id="3.40.50.10090">
    <property type="match status" value="2"/>
</dbReference>
<feature type="domain" description="Tetrapyrrole biosynthesis uroporphyrinogen III synthase" evidence="1">
    <location>
        <begin position="24"/>
        <end position="238"/>
    </location>
</feature>
<sequence>MAEAEHKTGNRRILVTRPQPGASRTAERLKAMGFEPVVLPLSRTVSLAVSLGDETFDAVTVTSANLFCHVSDDILAKLRHLPLFAVGIATAKAAREAGFATVIEGGGDAIRLAETIRQALPGGARVLYLAGKVRQPVFEERMVVAGLTMRVHDAYDIEGITPSAAELRSLSAGAPFVAALLYSGVAAQKFVETFAAFAPIYLKEARFLCISRRVAGLLPPDWQARALVADHPDEEGLFRLLSMV</sequence>
<dbReference type="InterPro" id="IPR036108">
    <property type="entry name" value="4pyrrol_syn_uPrphyn_synt_sf"/>
</dbReference>
<evidence type="ECO:0000313" key="2">
    <source>
        <dbReference type="EMBL" id="MFC4626537.1"/>
    </source>
</evidence>